<accession>A0ABR9USB5</accession>
<evidence type="ECO:0008006" key="6">
    <source>
        <dbReference type="Google" id="ProtNLM"/>
    </source>
</evidence>
<dbReference type="EMBL" id="JADEWN010000027">
    <property type="protein sequence ID" value="MBE9191164.1"/>
    <property type="molecule type" value="Genomic_DNA"/>
</dbReference>
<evidence type="ECO:0000313" key="4">
    <source>
        <dbReference type="EMBL" id="MBE9191164.1"/>
    </source>
</evidence>
<keyword evidence="5" id="KW-1185">Reference proteome</keyword>
<keyword evidence="2" id="KW-0442">Lipid degradation</keyword>
<evidence type="ECO:0000313" key="5">
    <source>
        <dbReference type="Proteomes" id="UP000651156"/>
    </source>
</evidence>
<protein>
    <recommendedName>
        <fullName evidence="6">1-alkyl-2-acetylglycerophosphocholine esterase</fullName>
    </recommendedName>
</protein>
<dbReference type="Pfam" id="PF03403">
    <property type="entry name" value="PAF-AH_p_II"/>
    <property type="match status" value="1"/>
</dbReference>
<keyword evidence="3" id="KW-0443">Lipid metabolism</keyword>
<keyword evidence="1" id="KW-0378">Hydrolase</keyword>
<dbReference type="Gene3D" id="3.40.50.1820">
    <property type="entry name" value="alpha/beta hydrolase"/>
    <property type="match status" value="1"/>
</dbReference>
<comment type="caution">
    <text evidence="4">The sequence shown here is derived from an EMBL/GenBank/DDBJ whole genome shotgun (WGS) entry which is preliminary data.</text>
</comment>
<dbReference type="PANTHER" id="PTHR10272">
    <property type="entry name" value="PLATELET-ACTIVATING FACTOR ACETYLHYDROLASE"/>
    <property type="match status" value="1"/>
</dbReference>
<dbReference type="Proteomes" id="UP000651156">
    <property type="component" value="Unassembled WGS sequence"/>
</dbReference>
<dbReference type="PANTHER" id="PTHR10272:SF0">
    <property type="entry name" value="PLATELET-ACTIVATING FACTOR ACETYLHYDROLASE"/>
    <property type="match status" value="1"/>
</dbReference>
<dbReference type="SUPFAM" id="SSF53474">
    <property type="entry name" value="alpha/beta-Hydrolases"/>
    <property type="match status" value="1"/>
</dbReference>
<proteinExistence type="predicted"/>
<evidence type="ECO:0000256" key="3">
    <source>
        <dbReference type="ARBA" id="ARBA00023098"/>
    </source>
</evidence>
<sequence length="412" mass="45958">MGKDRSWSAFSDERCTKLKSTSQVFTFQLPAPSGQYQVGTTTYYWVDNSRRETYRAEIYDLQTQSLATTPRPTNLRELVVYVWYPARTDREATTAPYIDEGFALATAEEMGSSFGVSPDQFIQVVTRTIQTNAIPKLEFAGASRYPVIVFLPGFGATPKFYTRQLEELASHGYVVVAINPTYEAPVLFPDGQVITQSSTFDFSSANSETEQQVFNQAVKIRAEDVSFVLNQLERINTKDPQGLLTGRLDLSRVAIFGHSLGGDTAIEAMKRDRRLKAGINMDGGSYGSFFSSGNKDSLNCPLMVMSHDGADEALQTFYQRLGANAYRLMIEGTKHTTFMDFGSILPAFSAHSTTQEKSQITQAIGSIEPKRATQIINAYTLVFFNKYLLGKDEPLLERISPDYPEVLIESHL</sequence>
<name>A0ABR9USB5_9CHRO</name>
<evidence type="ECO:0000256" key="1">
    <source>
        <dbReference type="ARBA" id="ARBA00022801"/>
    </source>
</evidence>
<dbReference type="InterPro" id="IPR029058">
    <property type="entry name" value="AB_hydrolase_fold"/>
</dbReference>
<evidence type="ECO:0000256" key="2">
    <source>
        <dbReference type="ARBA" id="ARBA00022963"/>
    </source>
</evidence>
<gene>
    <name evidence="4" type="ORF">IQ230_12525</name>
</gene>
<reference evidence="4 5" key="1">
    <citation type="submission" date="2020-10" db="EMBL/GenBank/DDBJ databases">
        <authorList>
            <person name="Castelo-Branco R."/>
            <person name="Eusebio N."/>
            <person name="Adriana R."/>
            <person name="Vieira A."/>
            <person name="Brugerolle De Fraissinette N."/>
            <person name="Rezende De Castro R."/>
            <person name="Schneider M.P."/>
            <person name="Vasconcelos V."/>
            <person name="Leao P.N."/>
        </authorList>
    </citation>
    <scope>NUCLEOTIDE SEQUENCE [LARGE SCALE GENOMIC DNA]</scope>
    <source>
        <strain evidence="4 5">LEGE 06123</strain>
    </source>
</reference>
<organism evidence="4 5">
    <name type="scientific">Gloeocapsopsis crepidinum LEGE 06123</name>
    <dbReference type="NCBI Taxonomy" id="588587"/>
    <lineage>
        <taxon>Bacteria</taxon>
        <taxon>Bacillati</taxon>
        <taxon>Cyanobacteriota</taxon>
        <taxon>Cyanophyceae</taxon>
        <taxon>Oscillatoriophycideae</taxon>
        <taxon>Chroococcales</taxon>
        <taxon>Chroococcaceae</taxon>
        <taxon>Gloeocapsopsis</taxon>
    </lineage>
</organism>